<dbReference type="PANTHER" id="PTHR32004:SF1">
    <property type="entry name" value="TRNA LIGASE"/>
    <property type="match status" value="1"/>
</dbReference>
<sequence>MAEAVNVENEREGGGGKYVITAVSVVGCGKTTLFVALNQLFNWGHIQNDDMKKPKPANLIEGAIRLLGSEDVVMVDRNNHMNRERAQLLEGMSVYNGDLRYICFNFWPKSTTSKELLRIVHPRVLERTRGNRHPTIKGTTSPAQLSAIIGGFIKRFQPVNTKRNPDKLFDLVIDLDVAMQTADKLHLVLTSMHEKYPSLVPNIPSTERIQNAVSFATNMTS</sequence>
<dbReference type="VEuPathDB" id="FungiDB:TRICI_004782"/>
<evidence type="ECO:0008006" key="5">
    <source>
        <dbReference type="Google" id="ProtNLM"/>
    </source>
</evidence>
<dbReference type="PANTHER" id="PTHR32004">
    <property type="entry name" value="TRNA LIGASE"/>
    <property type="match status" value="1"/>
</dbReference>
<dbReference type="InterPro" id="IPR015966">
    <property type="entry name" value="tRNA_lig_kin_fungi"/>
</dbReference>
<dbReference type="AlphaFoldDB" id="A0A642V4G0"/>
<accession>A0A642V4G0</accession>
<dbReference type="GO" id="GO:0005524">
    <property type="term" value="F:ATP binding"/>
    <property type="evidence" value="ECO:0007669"/>
    <property type="project" value="InterPro"/>
</dbReference>
<feature type="domain" description="tRNA ligase phosphodiesterase" evidence="1">
    <location>
        <begin position="185"/>
        <end position="217"/>
    </location>
</feature>
<feature type="domain" description="tRNA ligase kinase" evidence="2">
    <location>
        <begin position="19"/>
        <end position="177"/>
    </location>
</feature>
<comment type="caution">
    <text evidence="3">The sequence shown here is derived from an EMBL/GenBank/DDBJ whole genome shotgun (WGS) entry which is preliminary data.</text>
</comment>
<dbReference type="InterPro" id="IPR015965">
    <property type="entry name" value="tRNA_lig_PDEase"/>
</dbReference>
<evidence type="ECO:0000259" key="1">
    <source>
        <dbReference type="Pfam" id="PF08302"/>
    </source>
</evidence>
<evidence type="ECO:0000313" key="3">
    <source>
        <dbReference type="EMBL" id="KAA8908434.1"/>
    </source>
</evidence>
<dbReference type="GO" id="GO:0006388">
    <property type="term" value="P:tRNA splicing, via endonucleolytic cleavage and ligation"/>
    <property type="evidence" value="ECO:0007669"/>
    <property type="project" value="InterPro"/>
</dbReference>
<protein>
    <recommendedName>
        <fullName evidence="5">tRNA ligase kinase domain-containing protein</fullName>
    </recommendedName>
</protein>
<evidence type="ECO:0000259" key="2">
    <source>
        <dbReference type="Pfam" id="PF08303"/>
    </source>
</evidence>
<dbReference type="GO" id="GO:0003972">
    <property type="term" value="F:RNA ligase (ATP) activity"/>
    <property type="evidence" value="ECO:0007669"/>
    <property type="project" value="InterPro"/>
</dbReference>
<dbReference type="InterPro" id="IPR027417">
    <property type="entry name" value="P-loop_NTPase"/>
</dbReference>
<name>A0A642V4G0_9ASCO</name>
<dbReference type="GO" id="GO:0005634">
    <property type="term" value="C:nucleus"/>
    <property type="evidence" value="ECO:0007669"/>
    <property type="project" value="TreeGrafter"/>
</dbReference>
<dbReference type="OrthoDB" id="276239at2759"/>
<dbReference type="Pfam" id="PF08303">
    <property type="entry name" value="tRNA_lig_kinase"/>
    <property type="match status" value="1"/>
</dbReference>
<keyword evidence="4" id="KW-1185">Reference proteome</keyword>
<dbReference type="Proteomes" id="UP000761534">
    <property type="component" value="Unassembled WGS sequence"/>
</dbReference>
<proteinExistence type="predicted"/>
<reference evidence="3" key="1">
    <citation type="journal article" date="2019" name="G3 (Bethesda)">
        <title>Genome Assemblies of Two Rare Opportunistic Yeast Pathogens: Diutina rugosa (syn. Candida rugosa) and Trichomonascus ciferrii (syn. Candida ciferrii).</title>
        <authorList>
            <person name="Mixao V."/>
            <person name="Saus E."/>
            <person name="Hansen A.P."/>
            <person name="Lass-Florl C."/>
            <person name="Gabaldon T."/>
        </authorList>
    </citation>
    <scope>NUCLEOTIDE SEQUENCE</scope>
    <source>
        <strain evidence="3">CBS 4856</strain>
    </source>
</reference>
<dbReference type="Pfam" id="PF08302">
    <property type="entry name" value="tRNA_lig_CPD"/>
    <property type="match status" value="1"/>
</dbReference>
<evidence type="ECO:0000313" key="4">
    <source>
        <dbReference type="Proteomes" id="UP000761534"/>
    </source>
</evidence>
<dbReference type="EMBL" id="SWFS01000365">
    <property type="protein sequence ID" value="KAA8908434.1"/>
    <property type="molecule type" value="Genomic_DNA"/>
</dbReference>
<organism evidence="3 4">
    <name type="scientific">Trichomonascus ciferrii</name>
    <dbReference type="NCBI Taxonomy" id="44093"/>
    <lineage>
        <taxon>Eukaryota</taxon>
        <taxon>Fungi</taxon>
        <taxon>Dikarya</taxon>
        <taxon>Ascomycota</taxon>
        <taxon>Saccharomycotina</taxon>
        <taxon>Dipodascomycetes</taxon>
        <taxon>Dipodascales</taxon>
        <taxon>Trichomonascaceae</taxon>
        <taxon>Trichomonascus</taxon>
        <taxon>Trichomonascus ciferrii complex</taxon>
    </lineage>
</organism>
<gene>
    <name evidence="3" type="ORF">TRICI_004782</name>
</gene>
<dbReference type="Gene3D" id="3.40.50.300">
    <property type="entry name" value="P-loop containing nucleotide triphosphate hydrolases"/>
    <property type="match status" value="1"/>
</dbReference>
<dbReference type="SUPFAM" id="SSF52540">
    <property type="entry name" value="P-loop containing nucleoside triphosphate hydrolases"/>
    <property type="match status" value="1"/>
</dbReference>